<comment type="caution">
    <text evidence="4">The sequence shown here is derived from an EMBL/GenBank/DDBJ whole genome shotgun (WGS) entry which is preliminary data.</text>
</comment>
<dbReference type="InterPro" id="IPR036736">
    <property type="entry name" value="ACP-like_sf"/>
</dbReference>
<evidence type="ECO:0000256" key="2">
    <source>
        <dbReference type="ARBA" id="ARBA00022553"/>
    </source>
</evidence>
<dbReference type="Proteomes" id="UP000306145">
    <property type="component" value="Unassembled WGS sequence"/>
</dbReference>
<reference evidence="4 5" key="1">
    <citation type="submission" date="2019-06" db="EMBL/GenBank/DDBJ databases">
        <title>Micromonospora ordensis sp. nov., isolated from deep marine sediment.</title>
        <authorList>
            <person name="Veyisoglu A."/>
            <person name="Carro L."/>
            <person name="Klenk H.-P."/>
            <person name="Sahin N."/>
        </authorList>
    </citation>
    <scope>NUCLEOTIDE SEQUENCE [LARGE SCALE GENOMIC DNA]</scope>
    <source>
        <strain evidence="4 5">S2509</strain>
    </source>
</reference>
<dbReference type="InterPro" id="IPR025110">
    <property type="entry name" value="AMP-bd_C"/>
</dbReference>
<dbReference type="GO" id="GO:0043041">
    <property type="term" value="P:amino acid activation for nonribosomal peptide biosynthetic process"/>
    <property type="evidence" value="ECO:0007669"/>
    <property type="project" value="TreeGrafter"/>
</dbReference>
<dbReference type="PANTHER" id="PTHR45527:SF1">
    <property type="entry name" value="FATTY ACID SYNTHASE"/>
    <property type="match status" value="1"/>
</dbReference>
<dbReference type="NCBIfam" id="TIGR01733">
    <property type="entry name" value="AA-adenyl-dom"/>
    <property type="match status" value="1"/>
</dbReference>
<dbReference type="InterPro" id="IPR020845">
    <property type="entry name" value="AMP-binding_CS"/>
</dbReference>
<dbReference type="InterPro" id="IPR010071">
    <property type="entry name" value="AA_adenyl_dom"/>
</dbReference>
<accession>A0A5C4QDH8</accession>
<dbReference type="RefSeq" id="WP_139587061.1">
    <property type="nucleotide sequence ID" value="NZ_VDFY01000230.1"/>
</dbReference>
<organism evidence="4 5">
    <name type="scientific">Micromonospora orduensis</name>
    <dbReference type="NCBI Taxonomy" id="1420891"/>
    <lineage>
        <taxon>Bacteria</taxon>
        <taxon>Bacillati</taxon>
        <taxon>Actinomycetota</taxon>
        <taxon>Actinomycetes</taxon>
        <taxon>Micromonosporales</taxon>
        <taxon>Micromonosporaceae</taxon>
        <taxon>Micromonospora</taxon>
    </lineage>
</organism>
<evidence type="ECO:0000259" key="3">
    <source>
        <dbReference type="PROSITE" id="PS50075"/>
    </source>
</evidence>
<evidence type="ECO:0000256" key="1">
    <source>
        <dbReference type="ARBA" id="ARBA00022450"/>
    </source>
</evidence>
<dbReference type="InterPro" id="IPR042099">
    <property type="entry name" value="ANL_N_sf"/>
</dbReference>
<dbReference type="SMART" id="SM00823">
    <property type="entry name" value="PKS_PP"/>
    <property type="match status" value="1"/>
</dbReference>
<dbReference type="InterPro" id="IPR009081">
    <property type="entry name" value="PP-bd_ACP"/>
</dbReference>
<feature type="domain" description="Carrier" evidence="3">
    <location>
        <begin position="520"/>
        <end position="594"/>
    </location>
</feature>
<keyword evidence="5" id="KW-1185">Reference proteome</keyword>
<dbReference type="PROSITE" id="PS50075">
    <property type="entry name" value="CARRIER"/>
    <property type="match status" value="1"/>
</dbReference>
<dbReference type="Pfam" id="PF00550">
    <property type="entry name" value="PP-binding"/>
    <property type="match status" value="1"/>
</dbReference>
<dbReference type="InterPro" id="IPR045851">
    <property type="entry name" value="AMP-bd_C_sf"/>
</dbReference>
<dbReference type="SUPFAM" id="SSF56801">
    <property type="entry name" value="Acetyl-CoA synthetase-like"/>
    <property type="match status" value="1"/>
</dbReference>
<dbReference type="SUPFAM" id="SSF47336">
    <property type="entry name" value="ACP-like"/>
    <property type="match status" value="1"/>
</dbReference>
<sequence>MTDGPLRVAGDLEEDLDIAHTLHELIQAQADRTPEAIAVESGSQRIRYRELDLAARGFARALAERGVGARSPVGVWCDRGPNLLVALLGVLHAGAAFVPLDPDLPPARVRTMLAEARAGHCVVDVSPCGPVDGLDVEVIAVTGDAGDPLTVPVDPDDLVSIYYTSGSTGKPKGVANPHRGWVNRMRWMQQRHQLRPGEGVLHKTVLSFDDSAVELFWPLIVGGRVVMLERGLHRDPRAIARAATAHEVSVLQFVPSMLSLFLEEVAGSPPPTLRTVISSGEALRPELVRRFHEVFLDTDCSLHNQWGPTEASIDATIHTCSPEDAALPVIPIGRPLTNYRVHVLDESGMPVPPGVEGELYVGGVGLARCYWNDPAKTAEAFLPDPAVPGERLYRTGDRAVHGPDGAIIFLGRRDHQVKIRGNRVELGEIERTLVTHTDVTDAVVTVFEAQPGDKQLLGYVVGHGGTVDTEAVRHFLIERLPGYMLPARLIVLSELPLTASGKVDRNRLPAPSTEVAATGRPPRGESELLVAEAWGQFLPATDAEADFFELGGHSLLATRVISVLRRALNLDLPLVLLFDNPTIAGLALAVERELLSEHQGAPDE</sequence>
<dbReference type="EMBL" id="VDFY01000230">
    <property type="protein sequence ID" value="TNH23988.1"/>
    <property type="molecule type" value="Genomic_DNA"/>
</dbReference>
<dbReference type="OrthoDB" id="4477213at2"/>
<proteinExistence type="predicted"/>
<name>A0A5C4QDH8_9ACTN</name>
<dbReference type="Gene3D" id="1.10.1200.10">
    <property type="entry name" value="ACP-like"/>
    <property type="match status" value="1"/>
</dbReference>
<dbReference type="FunFam" id="3.40.50.12780:FF:000012">
    <property type="entry name" value="Non-ribosomal peptide synthetase"/>
    <property type="match status" value="1"/>
</dbReference>
<keyword evidence="2" id="KW-0597">Phosphoprotein</keyword>
<evidence type="ECO:0000313" key="4">
    <source>
        <dbReference type="EMBL" id="TNH23988.1"/>
    </source>
</evidence>
<dbReference type="GO" id="GO:0005737">
    <property type="term" value="C:cytoplasm"/>
    <property type="evidence" value="ECO:0007669"/>
    <property type="project" value="TreeGrafter"/>
</dbReference>
<dbReference type="InterPro" id="IPR020806">
    <property type="entry name" value="PKS_PP-bd"/>
</dbReference>
<dbReference type="Pfam" id="PF00501">
    <property type="entry name" value="AMP-binding"/>
    <property type="match status" value="1"/>
</dbReference>
<evidence type="ECO:0000313" key="5">
    <source>
        <dbReference type="Proteomes" id="UP000306145"/>
    </source>
</evidence>
<dbReference type="GO" id="GO:0031177">
    <property type="term" value="F:phosphopantetheine binding"/>
    <property type="evidence" value="ECO:0007669"/>
    <property type="project" value="InterPro"/>
</dbReference>
<dbReference type="Pfam" id="PF13193">
    <property type="entry name" value="AMP-binding_C"/>
    <property type="match status" value="1"/>
</dbReference>
<dbReference type="Gene3D" id="3.30.300.30">
    <property type="match status" value="1"/>
</dbReference>
<dbReference type="AlphaFoldDB" id="A0A5C4QDH8"/>
<dbReference type="PANTHER" id="PTHR45527">
    <property type="entry name" value="NONRIBOSOMAL PEPTIDE SYNTHETASE"/>
    <property type="match status" value="1"/>
</dbReference>
<keyword evidence="1" id="KW-0596">Phosphopantetheine</keyword>
<gene>
    <name evidence="4" type="ORF">FHG89_26135</name>
</gene>
<dbReference type="GO" id="GO:0044550">
    <property type="term" value="P:secondary metabolite biosynthetic process"/>
    <property type="evidence" value="ECO:0007669"/>
    <property type="project" value="UniProtKB-ARBA"/>
</dbReference>
<dbReference type="FunFam" id="3.30.300.30:FF:000010">
    <property type="entry name" value="Enterobactin synthetase component F"/>
    <property type="match status" value="1"/>
</dbReference>
<dbReference type="InterPro" id="IPR000873">
    <property type="entry name" value="AMP-dep_synth/lig_dom"/>
</dbReference>
<dbReference type="Gene3D" id="3.40.50.12780">
    <property type="entry name" value="N-terminal domain of ligase-like"/>
    <property type="match status" value="1"/>
</dbReference>
<dbReference type="PROSITE" id="PS00455">
    <property type="entry name" value="AMP_BINDING"/>
    <property type="match status" value="1"/>
</dbReference>
<protein>
    <submittedName>
        <fullName evidence="4">Amino acid adenylation domain-containing protein</fullName>
    </submittedName>
</protein>
<dbReference type="CDD" id="cd05930">
    <property type="entry name" value="A_NRPS"/>
    <property type="match status" value="1"/>
</dbReference>